<feature type="compositionally biased region" description="Acidic residues" evidence="4">
    <location>
        <begin position="477"/>
        <end position="495"/>
    </location>
</feature>
<dbReference type="Proteomes" id="UP000472267">
    <property type="component" value="Chromosome 5"/>
</dbReference>
<dbReference type="OrthoDB" id="9989112at2759"/>
<feature type="compositionally biased region" description="Basic and acidic residues" evidence="4">
    <location>
        <begin position="170"/>
        <end position="179"/>
    </location>
</feature>
<reference evidence="5" key="3">
    <citation type="submission" date="2025-09" db="UniProtKB">
        <authorList>
            <consortium name="Ensembl"/>
        </authorList>
    </citation>
    <scope>IDENTIFICATION</scope>
</reference>
<feature type="compositionally biased region" description="Basic residues" evidence="4">
    <location>
        <begin position="1894"/>
        <end position="1903"/>
    </location>
</feature>
<feature type="compositionally biased region" description="Basic and acidic residues" evidence="4">
    <location>
        <begin position="385"/>
        <end position="401"/>
    </location>
</feature>
<feature type="compositionally biased region" description="Basic and acidic residues" evidence="4">
    <location>
        <begin position="2292"/>
        <end position="2303"/>
    </location>
</feature>
<dbReference type="InterPro" id="IPR050227">
    <property type="entry name" value="Rab"/>
</dbReference>
<feature type="region of interest" description="Disordered" evidence="4">
    <location>
        <begin position="1129"/>
        <end position="1164"/>
    </location>
</feature>
<feature type="compositionally biased region" description="Polar residues" evidence="4">
    <location>
        <begin position="106"/>
        <end position="118"/>
    </location>
</feature>
<feature type="region of interest" description="Disordered" evidence="4">
    <location>
        <begin position="1501"/>
        <end position="1537"/>
    </location>
</feature>
<proteinExistence type="predicted"/>
<feature type="compositionally biased region" description="Polar residues" evidence="4">
    <location>
        <begin position="2230"/>
        <end position="2240"/>
    </location>
</feature>
<feature type="compositionally biased region" description="Basic residues" evidence="4">
    <location>
        <begin position="1596"/>
        <end position="1611"/>
    </location>
</feature>
<feature type="compositionally biased region" description="Basic and acidic residues" evidence="4">
    <location>
        <begin position="2136"/>
        <end position="2150"/>
    </location>
</feature>
<feature type="region of interest" description="Disordered" evidence="4">
    <location>
        <begin position="1694"/>
        <end position="1737"/>
    </location>
</feature>
<evidence type="ECO:0000256" key="1">
    <source>
        <dbReference type="ARBA" id="ARBA00022741"/>
    </source>
</evidence>
<feature type="compositionally biased region" description="Polar residues" evidence="4">
    <location>
        <begin position="1861"/>
        <end position="1873"/>
    </location>
</feature>
<dbReference type="OMA" id="THEISEY"/>
<feature type="compositionally biased region" description="Basic and acidic residues" evidence="4">
    <location>
        <begin position="569"/>
        <end position="584"/>
    </location>
</feature>
<keyword evidence="3" id="KW-0449">Lipoprotein</keyword>
<feature type="compositionally biased region" description="Polar residues" evidence="4">
    <location>
        <begin position="402"/>
        <end position="416"/>
    </location>
</feature>
<feature type="compositionally biased region" description="Basic and acidic residues" evidence="4">
    <location>
        <begin position="514"/>
        <end position="539"/>
    </location>
</feature>
<evidence type="ECO:0000313" key="5">
    <source>
        <dbReference type="Ensembl" id="ENSSFAP00005022846.1"/>
    </source>
</evidence>
<keyword evidence="1" id="KW-0547">Nucleotide-binding</keyword>
<dbReference type="InterPro" id="IPR001806">
    <property type="entry name" value="Small_GTPase"/>
</dbReference>
<reference evidence="5" key="1">
    <citation type="submission" date="2019-06" db="EMBL/GenBank/DDBJ databases">
        <authorList>
            <consortium name="Wellcome Sanger Institute Data Sharing"/>
        </authorList>
    </citation>
    <scope>NUCLEOTIDE SEQUENCE [LARGE SCALE GENOMIC DNA]</scope>
</reference>
<dbReference type="SMART" id="SM00173">
    <property type="entry name" value="RAS"/>
    <property type="match status" value="1"/>
</dbReference>
<feature type="compositionally biased region" description="Polar residues" evidence="4">
    <location>
        <begin position="2151"/>
        <end position="2162"/>
    </location>
</feature>
<feature type="compositionally biased region" description="Basic residues" evidence="4">
    <location>
        <begin position="70"/>
        <end position="84"/>
    </location>
</feature>
<dbReference type="InParanoid" id="A0A672GVZ2"/>
<feature type="region of interest" description="Disordered" evidence="4">
    <location>
        <begin position="1590"/>
        <end position="1635"/>
    </location>
</feature>
<feature type="region of interest" description="Disordered" evidence="4">
    <location>
        <begin position="332"/>
        <end position="604"/>
    </location>
</feature>
<dbReference type="PRINTS" id="PR00449">
    <property type="entry name" value="RASTRNSFRMNG"/>
</dbReference>
<feature type="region of interest" description="Disordered" evidence="4">
    <location>
        <begin position="665"/>
        <end position="708"/>
    </location>
</feature>
<feature type="compositionally biased region" description="Basic and acidic residues" evidence="4">
    <location>
        <begin position="2173"/>
        <end position="2187"/>
    </location>
</feature>
<feature type="region of interest" description="Disordered" evidence="4">
    <location>
        <begin position="1755"/>
        <end position="1787"/>
    </location>
</feature>
<feature type="region of interest" description="Disordered" evidence="4">
    <location>
        <begin position="2203"/>
        <end position="2335"/>
    </location>
</feature>
<dbReference type="SMART" id="SM00176">
    <property type="entry name" value="RAN"/>
    <property type="match status" value="1"/>
</dbReference>
<feature type="region of interest" description="Disordered" evidence="4">
    <location>
        <begin position="1849"/>
        <end position="1927"/>
    </location>
</feature>
<feature type="compositionally biased region" description="Basic and acidic residues" evidence="4">
    <location>
        <begin position="420"/>
        <end position="455"/>
    </location>
</feature>
<feature type="compositionally biased region" description="Polar residues" evidence="4">
    <location>
        <begin position="2209"/>
        <end position="2218"/>
    </location>
</feature>
<feature type="compositionally biased region" description="Polar residues" evidence="4">
    <location>
        <begin position="1699"/>
        <end position="1709"/>
    </location>
</feature>
<keyword evidence="6" id="KW-1185">Reference proteome</keyword>
<evidence type="ECO:0000256" key="2">
    <source>
        <dbReference type="ARBA" id="ARBA00023134"/>
    </source>
</evidence>
<feature type="compositionally biased region" description="Basic and acidic residues" evidence="4">
    <location>
        <begin position="85"/>
        <end position="98"/>
    </location>
</feature>
<feature type="compositionally biased region" description="Basic and acidic residues" evidence="4">
    <location>
        <begin position="1508"/>
        <end position="1531"/>
    </location>
</feature>
<feature type="compositionally biased region" description="Basic residues" evidence="4">
    <location>
        <begin position="794"/>
        <end position="806"/>
    </location>
</feature>
<dbReference type="PROSITE" id="PS51421">
    <property type="entry name" value="RAS"/>
    <property type="match status" value="1"/>
</dbReference>
<accession>A0A672GVZ2</accession>
<feature type="compositionally biased region" description="Basic and acidic residues" evidence="4">
    <location>
        <begin position="1624"/>
        <end position="1635"/>
    </location>
</feature>
<dbReference type="SMART" id="SM00174">
    <property type="entry name" value="RHO"/>
    <property type="match status" value="1"/>
</dbReference>
<feature type="compositionally biased region" description="Polar residues" evidence="4">
    <location>
        <begin position="373"/>
        <end position="384"/>
    </location>
</feature>
<feature type="compositionally biased region" description="Basic and acidic residues" evidence="4">
    <location>
        <begin position="1761"/>
        <end position="1780"/>
    </location>
</feature>
<feature type="region of interest" description="Disordered" evidence="4">
    <location>
        <begin position="733"/>
        <end position="859"/>
    </location>
</feature>
<dbReference type="Ensembl" id="ENSSFAT00005023789.1">
    <property type="protein sequence ID" value="ENSSFAP00005022846.1"/>
    <property type="gene ID" value="ENSSFAG00005011837.1"/>
</dbReference>
<feature type="region of interest" description="Disordered" evidence="4">
    <location>
        <begin position="1649"/>
        <end position="1681"/>
    </location>
</feature>
<feature type="region of interest" description="Disordered" evidence="4">
    <location>
        <begin position="1966"/>
        <end position="2015"/>
    </location>
</feature>
<dbReference type="InterPro" id="IPR027417">
    <property type="entry name" value="P-loop_NTPase"/>
</dbReference>
<sequence>MSGQSAKKKRLGSRRAASRPKEAAESDEFHVAGSDSAAQQHVAEDRTEAAGATPKPDEFRLETQQPIPVNRKKLGSSRRHKGKQHGKDSDIDTCPEMREEVEESSRGLNTSETTQMSEAAQLESQKEICEGSQLAISAPLKTSPTICPEEALESLGPQNQNKLQSFQNEKMAENPHEDGTFQLTSQSVLSYPSVDTQLVNISPLDFMGLAEQGLSHPDSVDETESNKTFYTDLFAESTHSQGSSLIRDSFEESVLDSKTLEITADRSSAREIVEVKQSLEQPMLSSLKDEVVATEEQNVHFNLFEERYAPHPEEIVDNRLDNKTQDRYRKEFFPHSQTLHPPEDVSSGQAGIMNIPDPQSSKQGHQIKESNDEVSGNLKTIMSSTREEKNEELSEGGKHDSSMFSESGNQVAVSDQSVEDTPKGKNESDTPESEEVKGYHYSVDDVRNKLEEEVKPTQTEEAVLVFNTSERVPNDAADSDDSEMISEPVTDETEVIDTYRPGVVVKGAVGSATNREDSHLDWKQDENHGEVGHLDESRSLDSSSCIDEQTEAGFGQSENGSMLGSSYSDEGRQQIKESEVKLSDNDDSGETMPLTTETQKDESLFKEYEAIPSVPHGSPVFSASTIGYPSEHQNPLAKNFPHTEMESAIPECRNILDQDMRETGLKTEASDKSEETKLDYLDSSDPLEKERHLTLERKGEGYSVDDSKQPWINYSEIGDLTLGHVYDDKDQLDNDVKHSAEKSVSQETGIFDIEKSHFSSQTSPSQQNISSDSKHQDISPSANEQTETDFDPRRNRRKLGSSRRIKDRQELKKSNIDAAENTNEPDTPETMIMSLTPESRQDVAQQSEPDTLSASHSSSVISISTPDYSSEVLSTPLTNYSETDLQSFIPHGQHFKGDLDDGFTGGVIIEGLFNKSEKITMEDCDTSVILGPEEARGGLHNREEDQPQIEKMNLIPDTFNSMLDGADDNSQMISGDLKEAQIKSAGQYDVMAKSPPDSAAKQKHSDPDDPQVEHYTKESNLEPPDQKNEDDPLHSARSDEEGQHMSSDYADVVKGDLKTNTEEIFHREKEELFSETEANNSCLEKVYSETPFDAQPQENAEAESSFDDFGNTRKLASNLRHKETERFEVSVTESYGKPIEGANAKTAGEEPSGTTELLPTEQTKGWIASVETIMEGTDKCDPAQTEEENVGGVVCTSGLTTVDLFANPSEDKQVIDQSERRQMLHDEHSSVASAKDEGIDKLLKQEGIFQEYSLTEPYVGPTKVAISTENSSHEEQTEPETVFTDISANTSQPEIDIKSTDIQMSSDLDNQQVLSEQNTFEAVHHEHDIRKKETDGTERVYTGHQDNKGHFSTLQENNPDPSPGVNQGILGSSQDGLLVTLQEEMDKTGSAASEYVTVDAKQNAHFSGIAPLSECTNPAVDRQLIKSNSSEVPDEGLPALYSVSENRETVKDTQMLKLAEQFLGIDPFMDVDSEYGKSSMTAEIFSEKNNPRKHEVRCSVEQEAFSSPKEEIAKNREPKEQFGSSEVRETQQSDGVVNKLQKDHTDATQIQVMHQITYPAALEDKPLLQTLETNIYLDSPLQSINDEIHTDIKPAGNKRRLGSSRRSKGRQQVKEETSEPQPETTDHAEATKVDESLKIAKMSLTTEAAVQEESDNLNFAEDATKSGSTESEDTEKLSEEDMFFTQNVMITRASETPDFISNSDSSASLKPNADTEENKTPVEEPENIGGLTGSDIDDMNLFQTAHVSAWRGESDMQNISSHDDNSSFTPRTKDVVDQKEASQTQNTEVLTCDSDSPGHKIYVEETETCAEVAGSSMDVQGLEEDEAGRKREDPANEFKAAQGIYTSPQIVSAAQEPAVDVSSSTELSTEMDASNNSESERSNSGYCEIVPAISRHKKRKLGSTRKNQLSRRQEKDKVQEGTTETESDVRNLVEIEVVEQLQVCAEMSQNEDASLVLSLTHKELQEISNPPSAHDEEREQQGNTADVQSSDSNVRPDINDSLDLSPQQSASHNVSIVSPANDADVRVGEMDINVTVQPAQTPSPEIQVTSERNRQETENAAITDVARESLMLHSESAQVTHREEKPESVEVTQDPKNDPQNRDSDELESTHFNEQTKTNRRRKMGSSRRNLVFQAKGEELQQKQEEDTKATESQTPDRSATAITVPGFEEQELQLHTEDRHHHSEEKEEIILETVECTHVHESQLKPLVQQTAPQSQPEETEHQLFDSGCSPSTTDTMSELASGGRRRKMGSHRKSRGHQNQKDQSRRVMDAGDERRVRSITEATEEQTEEPSGRDHISEVDGRQTTPSPSFSDPLRPLSEKTPSQPHGAGVALNQESQTQLSLAGNPRGKELKSNNYNVVMIGDSGVGKTSFMKRAQSGKFSLILPTSIGLDSCMWTVVVEGNPVVLHVWDTAGQERFRSITRQVFHRAQGFLLMYDISSAQSFSAVSYWASCIQESSAENVAVLLLGNKTDCADRKVTAQQGDALAKEYNFEFMECSAATGENVVQSLESIARMVSQRCDSRREATVLHKGPEKKKGSRCC</sequence>
<feature type="compositionally biased region" description="Polar residues" evidence="4">
    <location>
        <begin position="2002"/>
        <end position="2015"/>
    </location>
</feature>
<dbReference type="PROSITE" id="PS51419">
    <property type="entry name" value="RAB"/>
    <property type="match status" value="1"/>
</dbReference>
<feature type="compositionally biased region" description="Basic and acidic residues" evidence="4">
    <location>
        <begin position="2080"/>
        <end position="2111"/>
    </location>
</feature>
<feature type="compositionally biased region" description="Polar residues" evidence="4">
    <location>
        <begin position="836"/>
        <end position="852"/>
    </location>
</feature>
<dbReference type="GO" id="GO:0005525">
    <property type="term" value="F:GTP binding"/>
    <property type="evidence" value="ECO:0007669"/>
    <property type="project" value="UniProtKB-KW"/>
</dbReference>
<feature type="compositionally biased region" description="Basic residues" evidence="4">
    <location>
        <begin position="1"/>
        <end position="18"/>
    </location>
</feature>
<feature type="compositionally biased region" description="Polar residues" evidence="4">
    <location>
        <begin position="1981"/>
        <end position="1993"/>
    </location>
</feature>
<evidence type="ECO:0000313" key="6">
    <source>
        <dbReference type="Proteomes" id="UP000472267"/>
    </source>
</evidence>
<feature type="compositionally biased region" description="Polar residues" evidence="4">
    <location>
        <begin position="456"/>
        <end position="471"/>
    </location>
</feature>
<reference evidence="5" key="2">
    <citation type="submission" date="2025-08" db="UniProtKB">
        <authorList>
            <consortium name="Ensembl"/>
        </authorList>
    </citation>
    <scope>IDENTIFICATION</scope>
</reference>
<feature type="region of interest" description="Disordered" evidence="4">
    <location>
        <begin position="1812"/>
        <end position="1837"/>
    </location>
</feature>
<feature type="compositionally biased region" description="Polar residues" evidence="4">
    <location>
        <begin position="556"/>
        <end position="568"/>
    </location>
</feature>
<feature type="region of interest" description="Disordered" evidence="4">
    <location>
        <begin position="2072"/>
        <end position="2187"/>
    </location>
</feature>
<dbReference type="PANTHER" id="PTHR47977">
    <property type="entry name" value="RAS-RELATED PROTEIN RAB"/>
    <property type="match status" value="1"/>
</dbReference>
<feature type="compositionally biased region" description="Polar residues" evidence="4">
    <location>
        <begin position="1350"/>
        <end position="1359"/>
    </location>
</feature>
<feature type="compositionally biased region" description="Polar residues" evidence="4">
    <location>
        <begin position="758"/>
        <end position="771"/>
    </location>
</feature>
<organism evidence="5 6">
    <name type="scientific">Salarias fasciatus</name>
    <name type="common">Jewelled blenny</name>
    <name type="synonym">Blennius fasciatus</name>
    <dbReference type="NCBI Taxonomy" id="181472"/>
    <lineage>
        <taxon>Eukaryota</taxon>
        <taxon>Metazoa</taxon>
        <taxon>Chordata</taxon>
        <taxon>Craniata</taxon>
        <taxon>Vertebrata</taxon>
        <taxon>Euteleostomi</taxon>
        <taxon>Actinopterygii</taxon>
        <taxon>Neopterygii</taxon>
        <taxon>Teleostei</taxon>
        <taxon>Neoteleostei</taxon>
        <taxon>Acanthomorphata</taxon>
        <taxon>Ovalentaria</taxon>
        <taxon>Blenniimorphae</taxon>
        <taxon>Blenniiformes</taxon>
        <taxon>Blennioidei</taxon>
        <taxon>Blenniidae</taxon>
        <taxon>Salariinae</taxon>
        <taxon>Salarias</taxon>
    </lineage>
</organism>
<dbReference type="InterPro" id="IPR005225">
    <property type="entry name" value="Small_GTP-bd"/>
</dbReference>
<dbReference type="PROSITE" id="PS51417">
    <property type="entry name" value="ARF"/>
    <property type="match status" value="1"/>
</dbReference>
<dbReference type="FunFam" id="3.40.50.300:FF:001129">
    <property type="entry name" value="ras-related protein Rab-44 isoform X2"/>
    <property type="match status" value="1"/>
</dbReference>
<feature type="compositionally biased region" description="Polar residues" evidence="4">
    <location>
        <begin position="156"/>
        <end position="168"/>
    </location>
</feature>
<feature type="compositionally biased region" description="Basic and acidic residues" evidence="4">
    <location>
        <begin position="1827"/>
        <end position="1836"/>
    </location>
</feature>
<feature type="compositionally biased region" description="Basic and acidic residues" evidence="4">
    <location>
        <begin position="2261"/>
        <end position="2280"/>
    </location>
</feature>
<feature type="compositionally biased region" description="Basic and acidic residues" evidence="4">
    <location>
        <begin position="19"/>
        <end position="30"/>
    </location>
</feature>
<dbReference type="Gene3D" id="3.40.50.300">
    <property type="entry name" value="P-loop containing nucleotide triphosphate hydrolases"/>
    <property type="match status" value="1"/>
</dbReference>
<dbReference type="SMART" id="SM00177">
    <property type="entry name" value="ARF"/>
    <property type="match status" value="1"/>
</dbReference>
<feature type="region of interest" description="Disordered" evidence="4">
    <location>
        <begin position="1269"/>
        <end position="1291"/>
    </location>
</feature>
<feature type="region of interest" description="Disordered" evidence="4">
    <location>
        <begin position="151"/>
        <end position="179"/>
    </location>
</feature>
<dbReference type="SMART" id="SM00175">
    <property type="entry name" value="RAB"/>
    <property type="match status" value="1"/>
</dbReference>
<keyword evidence="2" id="KW-0342">GTP-binding</keyword>
<dbReference type="PROSITE" id="PS51420">
    <property type="entry name" value="RHO"/>
    <property type="match status" value="1"/>
</dbReference>
<dbReference type="CDD" id="cd00154">
    <property type="entry name" value="Rab"/>
    <property type="match status" value="1"/>
</dbReference>
<dbReference type="GO" id="GO:0003924">
    <property type="term" value="F:GTPase activity"/>
    <property type="evidence" value="ECO:0007669"/>
    <property type="project" value="InterPro"/>
</dbReference>
<feature type="region of interest" description="Disordered" evidence="4">
    <location>
        <begin position="1"/>
        <end position="125"/>
    </location>
</feature>
<dbReference type="NCBIfam" id="TIGR00231">
    <property type="entry name" value="small_GTP"/>
    <property type="match status" value="1"/>
</dbReference>
<feature type="region of interest" description="Disordered" evidence="4">
    <location>
        <begin position="990"/>
        <end position="1055"/>
    </location>
</feature>
<evidence type="ECO:0000256" key="4">
    <source>
        <dbReference type="SAM" id="MobiDB-lite"/>
    </source>
</evidence>
<gene>
    <name evidence="5" type="primary">rab44</name>
</gene>
<evidence type="ECO:0000256" key="3">
    <source>
        <dbReference type="ARBA" id="ARBA00023288"/>
    </source>
</evidence>
<feature type="compositionally biased region" description="Polar residues" evidence="4">
    <location>
        <begin position="1152"/>
        <end position="1163"/>
    </location>
</feature>
<dbReference type="Pfam" id="PF00071">
    <property type="entry name" value="Ras"/>
    <property type="match status" value="1"/>
</dbReference>
<feature type="region of interest" description="Disordered" evidence="4">
    <location>
        <begin position="1089"/>
        <end position="1110"/>
    </location>
</feature>
<feature type="compositionally biased region" description="Basic and acidic residues" evidence="4">
    <location>
        <begin position="1003"/>
        <end position="1043"/>
    </location>
</feature>
<feature type="region of interest" description="Disordered" evidence="4">
    <location>
        <begin position="1347"/>
        <end position="1370"/>
    </location>
</feature>
<feature type="compositionally biased region" description="Basic residues" evidence="4">
    <location>
        <begin position="2245"/>
        <end position="2260"/>
    </location>
</feature>
<protein>
    <submittedName>
        <fullName evidence="5">Uncharacterized LOC115388585</fullName>
    </submittedName>
</protein>
<dbReference type="SUPFAM" id="SSF52540">
    <property type="entry name" value="P-loop containing nucleoside triphosphate hydrolases"/>
    <property type="match status" value="1"/>
</dbReference>
<feature type="region of interest" description="Disordered" evidence="4">
    <location>
        <begin position="2035"/>
        <end position="2057"/>
    </location>
</feature>
<feature type="compositionally biased region" description="Polar residues" evidence="4">
    <location>
        <begin position="2035"/>
        <end position="2050"/>
    </location>
</feature>
<name>A0A672GVZ2_SALFA</name>